<dbReference type="Gene3D" id="3.40.50.620">
    <property type="entry name" value="HUPs"/>
    <property type="match status" value="2"/>
</dbReference>
<dbReference type="PRINTS" id="PR01438">
    <property type="entry name" value="UNVRSLSTRESS"/>
</dbReference>
<dbReference type="OrthoDB" id="211389at2157"/>
<reference evidence="3 4" key="1">
    <citation type="journal article" date="2014" name="PLoS Genet.">
        <title>Phylogenetically driven sequencing of extremely halophilic archaea reveals strategies for static and dynamic osmo-response.</title>
        <authorList>
            <person name="Becker E.A."/>
            <person name="Seitzer P.M."/>
            <person name="Tritt A."/>
            <person name="Larsen D."/>
            <person name="Krusor M."/>
            <person name="Yao A.I."/>
            <person name="Wu D."/>
            <person name="Madern D."/>
            <person name="Eisen J.A."/>
            <person name="Darling A.E."/>
            <person name="Facciotti M.T."/>
        </authorList>
    </citation>
    <scope>NUCLEOTIDE SEQUENCE [LARGE SCALE GENOMIC DNA]</scope>
    <source>
        <strain evidence="3 4">JCM 13552</strain>
    </source>
</reference>
<evidence type="ECO:0000313" key="4">
    <source>
        <dbReference type="Proteomes" id="UP000011680"/>
    </source>
</evidence>
<evidence type="ECO:0000313" key="3">
    <source>
        <dbReference type="EMBL" id="EMA56160.1"/>
    </source>
</evidence>
<dbReference type="InterPro" id="IPR006016">
    <property type="entry name" value="UspA"/>
</dbReference>
<dbReference type="Pfam" id="PF00582">
    <property type="entry name" value="Usp"/>
    <property type="match status" value="2"/>
</dbReference>
<protein>
    <submittedName>
        <fullName evidence="3">UspA domain-containing protein</fullName>
    </submittedName>
</protein>
<evidence type="ECO:0000256" key="1">
    <source>
        <dbReference type="ARBA" id="ARBA00008791"/>
    </source>
</evidence>
<feature type="domain" description="UspA" evidence="2">
    <location>
        <begin position="148"/>
        <end position="285"/>
    </location>
</feature>
<dbReference type="RefSeq" id="WP_007737874.1">
    <property type="nucleotide sequence ID" value="NZ_AOMF01000090.1"/>
</dbReference>
<name>M0NHN0_9EURY</name>
<dbReference type="EMBL" id="AOMF01000090">
    <property type="protein sequence ID" value="EMA56160.1"/>
    <property type="molecule type" value="Genomic_DNA"/>
</dbReference>
<dbReference type="PANTHER" id="PTHR46268">
    <property type="entry name" value="STRESS RESPONSE PROTEIN NHAX"/>
    <property type="match status" value="1"/>
</dbReference>
<feature type="domain" description="UspA" evidence="2">
    <location>
        <begin position="1"/>
        <end position="138"/>
    </location>
</feature>
<accession>M0NHN0</accession>
<organism evidence="3 4">
    <name type="scientific">Halococcus thailandensis JCM 13552</name>
    <dbReference type="NCBI Taxonomy" id="1227457"/>
    <lineage>
        <taxon>Archaea</taxon>
        <taxon>Methanobacteriati</taxon>
        <taxon>Methanobacteriota</taxon>
        <taxon>Stenosarchaea group</taxon>
        <taxon>Halobacteria</taxon>
        <taxon>Halobacteriales</taxon>
        <taxon>Halococcaceae</taxon>
        <taxon>Halococcus</taxon>
    </lineage>
</organism>
<comment type="similarity">
    <text evidence="1">Belongs to the universal stress protein A family.</text>
</comment>
<comment type="caution">
    <text evidence="3">The sequence shown here is derived from an EMBL/GenBank/DDBJ whole genome shotgun (WGS) entry which is preliminary data.</text>
</comment>
<dbReference type="PANTHER" id="PTHR46268:SF6">
    <property type="entry name" value="UNIVERSAL STRESS PROTEIN UP12"/>
    <property type="match status" value="1"/>
</dbReference>
<keyword evidence="4" id="KW-1185">Reference proteome</keyword>
<dbReference type="AlphaFoldDB" id="M0NHN0"/>
<sequence>MFDRILLPTDGSEAVQPAIEQALALAETYDASLYVLHVVETAGIPARVAKDELFDALESEGREAIENIHKQASRADIPHVEGSIANGTPYRAILKRADEHDVDLIVMGTHGRTGVERQLLGSTTERVMRRADAPVLTVQADEATTHPYRNVLVPTDGSDCATDALELGIDVAGANGASLHLLTVVDRGDFGINLRSDERTTEVNAAATDVVDDATAVAERAGIESVSGTIETGTSIHQAIRSYVEENDVDLVVLGTHGRTGVDRYMLGSVTEKFVRTSPVPVLTARKTPTES</sequence>
<dbReference type="Proteomes" id="UP000011680">
    <property type="component" value="Unassembled WGS sequence"/>
</dbReference>
<gene>
    <name evidence="3" type="ORF">C451_03959</name>
</gene>
<dbReference type="CDD" id="cd00293">
    <property type="entry name" value="USP-like"/>
    <property type="match status" value="2"/>
</dbReference>
<evidence type="ECO:0000259" key="2">
    <source>
        <dbReference type="Pfam" id="PF00582"/>
    </source>
</evidence>
<dbReference type="PATRIC" id="fig|1227457.3.peg.712"/>
<dbReference type="eggNOG" id="arCOG00449">
    <property type="taxonomic scope" value="Archaea"/>
</dbReference>
<dbReference type="SUPFAM" id="SSF52402">
    <property type="entry name" value="Adenine nucleotide alpha hydrolases-like"/>
    <property type="match status" value="2"/>
</dbReference>
<dbReference type="InterPro" id="IPR014729">
    <property type="entry name" value="Rossmann-like_a/b/a_fold"/>
</dbReference>
<dbReference type="InterPro" id="IPR006015">
    <property type="entry name" value="Universal_stress_UspA"/>
</dbReference>
<proteinExistence type="inferred from homology"/>